<comment type="similarity">
    <text evidence="1">Belongs to the ATP-dependent AMP-binding enzyme family.</text>
</comment>
<dbReference type="Gene3D" id="3.40.50.12780">
    <property type="entry name" value="N-terminal domain of ligase-like"/>
    <property type="match status" value="1"/>
</dbReference>
<dbReference type="PANTHER" id="PTHR24096:SF149">
    <property type="entry name" value="AMP-BINDING DOMAIN-CONTAINING PROTEIN-RELATED"/>
    <property type="match status" value="1"/>
</dbReference>
<dbReference type="PANTHER" id="PTHR24096">
    <property type="entry name" value="LONG-CHAIN-FATTY-ACID--COA LIGASE"/>
    <property type="match status" value="1"/>
</dbReference>
<dbReference type="InterPro" id="IPR042099">
    <property type="entry name" value="ANL_N_sf"/>
</dbReference>
<dbReference type="InterPro" id="IPR020845">
    <property type="entry name" value="AMP-binding_CS"/>
</dbReference>
<dbReference type="EMBL" id="CP013200">
    <property type="protein sequence ID" value="ALO66950.1"/>
    <property type="molecule type" value="Genomic_DNA"/>
</dbReference>
<protein>
    <recommendedName>
        <fullName evidence="3">AMP-dependent synthetase/ligase domain-containing protein</fullName>
    </recommendedName>
</protein>
<reference evidence="4 5" key="2">
    <citation type="journal article" date="2016" name="J. Biotechnol.">
        <title>Complete genome sequence of Arthrobacter alpinus ERGS4:06, a yellow pigmented bacterium tolerant to cold and radiations isolated from Sikkim Himalaya.</title>
        <authorList>
            <person name="Kumar R."/>
            <person name="Singh D."/>
            <person name="Swarnkar M.K."/>
            <person name="Singh A.K."/>
            <person name="Kumar S."/>
        </authorList>
    </citation>
    <scope>NUCLEOTIDE SEQUENCE [LARGE SCALE GENOMIC DNA]</scope>
    <source>
        <strain evidence="4 5">ERGS4:06</strain>
    </source>
</reference>
<accession>A0A0S2M028</accession>
<name>A0A0S2M028_9MICC</name>
<evidence type="ECO:0000313" key="5">
    <source>
        <dbReference type="Proteomes" id="UP000059574"/>
    </source>
</evidence>
<dbReference type="Proteomes" id="UP000059574">
    <property type="component" value="Chromosome"/>
</dbReference>
<evidence type="ECO:0000259" key="3">
    <source>
        <dbReference type="Pfam" id="PF00501"/>
    </source>
</evidence>
<dbReference type="GO" id="GO:0016405">
    <property type="term" value="F:CoA-ligase activity"/>
    <property type="evidence" value="ECO:0007669"/>
    <property type="project" value="TreeGrafter"/>
</dbReference>
<dbReference type="AlphaFoldDB" id="A0A0S2M028"/>
<evidence type="ECO:0000256" key="1">
    <source>
        <dbReference type="ARBA" id="ARBA00006432"/>
    </source>
</evidence>
<keyword evidence="2" id="KW-0436">Ligase</keyword>
<gene>
    <name evidence="4" type="ORF">AS189_11155</name>
</gene>
<proteinExistence type="inferred from homology"/>
<sequence length="234" mass="24589">MPFIDKLQHWAKTTGSRPAVIVGAQHFDYASLLAAAETAATLSGSGCESGTGAIAVIDEPAGVNLAVQFCAAIRQHKTAMVVDASWPQELRKQLTATAQKWARTHDQIIPPFLLGLSSGTSGLPKAFTRSAESWHESFIRSTEHFGLTPATVTLAPGPMAASMNLYALGETIFAGGTFIALPDFGPDTALAAVSAHHVNRLVLVPTVLELLARRGVATGQLARASPVLFAPAPR</sequence>
<evidence type="ECO:0000313" key="4">
    <source>
        <dbReference type="EMBL" id="ALO66950.1"/>
    </source>
</evidence>
<dbReference type="InterPro" id="IPR000873">
    <property type="entry name" value="AMP-dep_synth/lig_dom"/>
</dbReference>
<dbReference type="Pfam" id="PF00501">
    <property type="entry name" value="AMP-binding"/>
    <property type="match status" value="1"/>
</dbReference>
<dbReference type="PROSITE" id="PS00455">
    <property type="entry name" value="AMP_BINDING"/>
    <property type="match status" value="1"/>
</dbReference>
<organism evidence="4 5">
    <name type="scientific">Arthrobacter alpinus</name>
    <dbReference type="NCBI Taxonomy" id="656366"/>
    <lineage>
        <taxon>Bacteria</taxon>
        <taxon>Bacillati</taxon>
        <taxon>Actinomycetota</taxon>
        <taxon>Actinomycetes</taxon>
        <taxon>Micrococcales</taxon>
        <taxon>Micrococcaceae</taxon>
        <taxon>Arthrobacter</taxon>
    </lineage>
</organism>
<reference evidence="5" key="1">
    <citation type="submission" date="2015-11" db="EMBL/GenBank/DDBJ databases">
        <authorList>
            <person name="Kumar R."/>
            <person name="Singh D."/>
            <person name="Swarnkar M.K."/>
            <person name="Singh A.K."/>
            <person name="Kumar S."/>
        </authorList>
    </citation>
    <scope>NUCLEOTIDE SEQUENCE [LARGE SCALE GENOMIC DNA]</scope>
    <source>
        <strain evidence="5">ERGS4:06</strain>
    </source>
</reference>
<dbReference type="RefSeq" id="WP_062288749.1">
    <property type="nucleotide sequence ID" value="NZ_CP013200.1"/>
</dbReference>
<dbReference type="SUPFAM" id="SSF56801">
    <property type="entry name" value="Acetyl-CoA synthetase-like"/>
    <property type="match status" value="1"/>
</dbReference>
<feature type="domain" description="AMP-dependent synthetase/ligase" evidence="3">
    <location>
        <begin position="116"/>
        <end position="215"/>
    </location>
</feature>
<evidence type="ECO:0000256" key="2">
    <source>
        <dbReference type="ARBA" id="ARBA00022598"/>
    </source>
</evidence>